<name>A0ABV9CL12_9ACTN</name>
<dbReference type="HAMAP" id="MF_01884">
    <property type="entry name" value="Rho"/>
    <property type="match status" value="1"/>
</dbReference>
<dbReference type="PROSITE" id="PS51856">
    <property type="entry name" value="RHO_RNA_BD"/>
    <property type="match status" value="1"/>
</dbReference>
<feature type="binding site" evidence="7">
    <location>
        <begin position="157"/>
        <end position="162"/>
    </location>
    <ligand>
        <name>ATP</name>
        <dbReference type="ChEBI" id="CHEBI:30616"/>
    </ligand>
</feature>
<comment type="caution">
    <text evidence="7">Lacks conserved residue(s) required for the propagation of feature annotation.</text>
</comment>
<dbReference type="NCBIfam" id="NF006886">
    <property type="entry name" value="PRK09376.1"/>
    <property type="match status" value="1"/>
</dbReference>
<dbReference type="PANTHER" id="PTHR46425:SF1">
    <property type="entry name" value="TRANSCRIPTION TERMINATION FACTOR RHO"/>
    <property type="match status" value="1"/>
</dbReference>
<comment type="similarity">
    <text evidence="7 8">Belongs to the Rho family.</text>
</comment>
<keyword evidence="7" id="KW-0547">Nucleotide-binding</keyword>
<dbReference type="Pfam" id="PF00006">
    <property type="entry name" value="ATP-synt_ab"/>
    <property type="match status" value="1"/>
</dbReference>
<evidence type="ECO:0000256" key="7">
    <source>
        <dbReference type="HAMAP-Rule" id="MF_01884"/>
    </source>
</evidence>
<dbReference type="InterPro" id="IPR004665">
    <property type="entry name" value="Term_rho"/>
</dbReference>
<evidence type="ECO:0000256" key="5">
    <source>
        <dbReference type="ARBA" id="ARBA00023015"/>
    </source>
</evidence>
<keyword evidence="3 7" id="KW-0347">Helicase</keyword>
<dbReference type="EMBL" id="JBHSFP010000018">
    <property type="protein sequence ID" value="MFC4533936.1"/>
    <property type="molecule type" value="Genomic_DNA"/>
</dbReference>
<keyword evidence="7" id="KW-0067">ATP-binding</keyword>
<keyword evidence="4 7" id="KW-0694">RNA-binding</keyword>
<dbReference type="Gene3D" id="2.40.50.140">
    <property type="entry name" value="Nucleic acid-binding proteins"/>
    <property type="match status" value="1"/>
</dbReference>
<organism evidence="11 12">
    <name type="scientific">Sphaerisporangium dianthi</name>
    <dbReference type="NCBI Taxonomy" id="1436120"/>
    <lineage>
        <taxon>Bacteria</taxon>
        <taxon>Bacillati</taxon>
        <taxon>Actinomycetota</taxon>
        <taxon>Actinomycetes</taxon>
        <taxon>Streptosporangiales</taxon>
        <taxon>Streptosporangiaceae</taxon>
        <taxon>Sphaerisporangium</taxon>
    </lineage>
</organism>
<feature type="domain" description="Rho RNA-BD" evidence="10">
    <location>
        <begin position="45"/>
        <end position="112"/>
    </location>
</feature>
<dbReference type="InterPro" id="IPR011113">
    <property type="entry name" value="Rho_RNA-bd"/>
</dbReference>
<keyword evidence="12" id="KW-1185">Reference proteome</keyword>
<evidence type="ECO:0000313" key="12">
    <source>
        <dbReference type="Proteomes" id="UP001596004"/>
    </source>
</evidence>
<keyword evidence="6 7" id="KW-0804">Transcription</keyword>
<dbReference type="SMART" id="SM00382">
    <property type="entry name" value="AAA"/>
    <property type="match status" value="1"/>
</dbReference>
<comment type="subunit">
    <text evidence="7">Homohexamer. The homohexamer assembles into an open ring structure.</text>
</comment>
<evidence type="ECO:0000313" key="11">
    <source>
        <dbReference type="EMBL" id="MFC4533936.1"/>
    </source>
</evidence>
<dbReference type="GO" id="GO:0016787">
    <property type="term" value="F:hydrolase activity"/>
    <property type="evidence" value="ECO:0007669"/>
    <property type="project" value="UniProtKB-KW"/>
</dbReference>
<dbReference type="RefSeq" id="WP_380843855.1">
    <property type="nucleotide sequence ID" value="NZ_JBHSFP010000018.1"/>
</dbReference>
<feature type="binding site" evidence="7">
    <location>
        <position position="200"/>
    </location>
    <ligand>
        <name>ATP</name>
        <dbReference type="ChEBI" id="CHEBI:30616"/>
    </ligand>
</feature>
<dbReference type="InterPro" id="IPR000194">
    <property type="entry name" value="ATPase_F1/V1/A1_a/bsu_nucl-bd"/>
</dbReference>
<dbReference type="InterPro" id="IPR003593">
    <property type="entry name" value="AAA+_ATPase"/>
</dbReference>
<dbReference type="Gene3D" id="3.40.50.300">
    <property type="entry name" value="P-loop containing nucleotide triphosphate hydrolases"/>
    <property type="match status" value="1"/>
</dbReference>
<evidence type="ECO:0000256" key="6">
    <source>
        <dbReference type="ARBA" id="ARBA00023163"/>
    </source>
</evidence>
<protein>
    <recommendedName>
        <fullName evidence="7">Transcription termination factor Rho</fullName>
        <ecNumber evidence="7">3.6.4.-</ecNumber>
    </recommendedName>
    <alternativeName>
        <fullName evidence="7">ATP-dependent helicase Rho</fullName>
    </alternativeName>
</protein>
<keyword evidence="5 7" id="KW-0805">Transcription regulation</keyword>
<evidence type="ECO:0000256" key="4">
    <source>
        <dbReference type="ARBA" id="ARBA00022884"/>
    </source>
</evidence>
<dbReference type="SUPFAM" id="SSF52540">
    <property type="entry name" value="P-loop containing nucleoside triphosphate hydrolases"/>
    <property type="match status" value="1"/>
</dbReference>
<evidence type="ECO:0000256" key="1">
    <source>
        <dbReference type="ARBA" id="ARBA00022472"/>
    </source>
</evidence>
<dbReference type="InterPro" id="IPR027417">
    <property type="entry name" value="P-loop_NTPase"/>
</dbReference>
<proteinExistence type="inferred from homology"/>
<dbReference type="Proteomes" id="UP001596004">
    <property type="component" value="Unassembled WGS sequence"/>
</dbReference>
<evidence type="ECO:0000259" key="10">
    <source>
        <dbReference type="PROSITE" id="PS51856"/>
    </source>
</evidence>
<evidence type="ECO:0000256" key="8">
    <source>
        <dbReference type="PROSITE-ProRule" id="PRU01203"/>
    </source>
</evidence>
<keyword evidence="2 7" id="KW-0378">Hydrolase</keyword>
<evidence type="ECO:0000256" key="2">
    <source>
        <dbReference type="ARBA" id="ARBA00022801"/>
    </source>
</evidence>
<evidence type="ECO:0000256" key="3">
    <source>
        <dbReference type="ARBA" id="ARBA00022806"/>
    </source>
</evidence>
<comment type="function">
    <text evidence="7">Facilitates transcription termination by a mechanism that involves Rho binding to the nascent RNA, activation of Rho's RNA-dependent ATPase activity, and release of the mRNA from the DNA template.</text>
</comment>
<comment type="caution">
    <text evidence="11">The sequence shown here is derived from an EMBL/GenBank/DDBJ whole genome shotgun (WGS) entry which is preliminary data.</text>
</comment>
<dbReference type="InterPro" id="IPR012340">
    <property type="entry name" value="NA-bd_OB-fold"/>
</dbReference>
<keyword evidence="1 7" id="KW-0806">Transcription termination</keyword>
<gene>
    <name evidence="7 11" type="primary">rho</name>
    <name evidence="11" type="ORF">ACFO60_24500</name>
</gene>
<evidence type="ECO:0000256" key="9">
    <source>
        <dbReference type="SAM" id="MobiDB-lite"/>
    </source>
</evidence>
<feature type="region of interest" description="Disordered" evidence="9">
    <location>
        <begin position="1"/>
        <end position="40"/>
    </location>
</feature>
<feature type="binding site" evidence="7">
    <location>
        <begin position="169"/>
        <end position="174"/>
    </location>
    <ligand>
        <name>ATP</name>
        <dbReference type="ChEBI" id="CHEBI:30616"/>
    </ligand>
</feature>
<dbReference type="EC" id="3.6.4.-" evidence="7"/>
<sequence>MTTTIEAPAPVAAPQKRTRRRPPVTAGQTPAGPGALPGLSQTDAVTEIRGLLDVREKAAYIRTGGHLPGDDDVRLPLTQVGELGLRPGDLVVARTRGLQGRAVEIVSVDGERPGLARPRFAALTPVHPHERLVLSSGLSGSPASPVTRLIDLLAPVGKGQRGLIVAPPKAGKTMVLKAIADAVARDHPGVHLMVVLVGERPEEVTDFRESVRAEVIASTFDRPERDHASLAELAVERAKRLVERGTDVVVLLDSLTRLGRAYNVIAPNGGETLTGGMDAQAVHLPKRLFGAARATREGPSLTILATALAETGSRMDDFLYEEFKGTGNMELRLSRALAEQRMFPAVEVAASGTRREELLMAADEREVVWKLRRVLSGLDREQALAVLLDRLRETPSNAAFLRQVAAS</sequence>
<reference evidence="12" key="1">
    <citation type="journal article" date="2019" name="Int. J. Syst. Evol. Microbiol.">
        <title>The Global Catalogue of Microorganisms (GCM) 10K type strain sequencing project: providing services to taxonomists for standard genome sequencing and annotation.</title>
        <authorList>
            <consortium name="The Broad Institute Genomics Platform"/>
            <consortium name="The Broad Institute Genome Sequencing Center for Infectious Disease"/>
            <person name="Wu L."/>
            <person name="Ma J."/>
        </authorList>
    </citation>
    <scope>NUCLEOTIDE SEQUENCE [LARGE SCALE GENOMIC DNA]</scope>
    <source>
        <strain evidence="12">CGMCC 4.7132</strain>
    </source>
</reference>
<dbReference type="PANTHER" id="PTHR46425">
    <property type="entry name" value="TRANSCRIPTION TERMINATION FACTOR RHO"/>
    <property type="match status" value="1"/>
</dbReference>
<accession>A0ABV9CL12</accession>